<sequence>MMGPYFDMMGDTEPHTTKYTLTVFCPPRPPPRWLPAIFTRPGSSKPNVGTKYVIRPSDYDPANPNYDCFEVRHLSDMTSKTVKLISAWFPADLRCNHVYEGHTCEEGCYVLEKGGDISRWRCKREDCEGHVYCGRVLKDSKGVVCFGKKGARMVCIQR</sequence>
<dbReference type="OrthoDB" id="3787841at2759"/>
<organism evidence="1 2">
    <name type="scientific">Didymella exigua CBS 183.55</name>
    <dbReference type="NCBI Taxonomy" id="1150837"/>
    <lineage>
        <taxon>Eukaryota</taxon>
        <taxon>Fungi</taxon>
        <taxon>Dikarya</taxon>
        <taxon>Ascomycota</taxon>
        <taxon>Pezizomycotina</taxon>
        <taxon>Dothideomycetes</taxon>
        <taxon>Pleosporomycetidae</taxon>
        <taxon>Pleosporales</taxon>
        <taxon>Pleosporineae</taxon>
        <taxon>Didymellaceae</taxon>
        <taxon>Didymella</taxon>
    </lineage>
</organism>
<reference evidence="1" key="1">
    <citation type="journal article" date="2020" name="Stud. Mycol.">
        <title>101 Dothideomycetes genomes: a test case for predicting lifestyles and emergence of pathogens.</title>
        <authorList>
            <person name="Haridas S."/>
            <person name="Albert R."/>
            <person name="Binder M."/>
            <person name="Bloem J."/>
            <person name="Labutti K."/>
            <person name="Salamov A."/>
            <person name="Andreopoulos B."/>
            <person name="Baker S."/>
            <person name="Barry K."/>
            <person name="Bills G."/>
            <person name="Bluhm B."/>
            <person name="Cannon C."/>
            <person name="Castanera R."/>
            <person name="Culley D."/>
            <person name="Daum C."/>
            <person name="Ezra D."/>
            <person name="Gonzalez J."/>
            <person name="Henrissat B."/>
            <person name="Kuo A."/>
            <person name="Liang C."/>
            <person name="Lipzen A."/>
            <person name="Lutzoni F."/>
            <person name="Magnuson J."/>
            <person name="Mondo S."/>
            <person name="Nolan M."/>
            <person name="Ohm R."/>
            <person name="Pangilinan J."/>
            <person name="Park H.-J."/>
            <person name="Ramirez L."/>
            <person name="Alfaro M."/>
            <person name="Sun H."/>
            <person name="Tritt A."/>
            <person name="Yoshinaga Y."/>
            <person name="Zwiers L.-H."/>
            <person name="Turgeon B."/>
            <person name="Goodwin S."/>
            <person name="Spatafora J."/>
            <person name="Crous P."/>
            <person name="Grigoriev I."/>
        </authorList>
    </citation>
    <scope>NUCLEOTIDE SEQUENCE</scope>
    <source>
        <strain evidence="1">CBS 183.55</strain>
    </source>
</reference>
<protein>
    <submittedName>
        <fullName evidence="1">Uncharacterized protein</fullName>
    </submittedName>
</protein>
<dbReference type="RefSeq" id="XP_033447347.1">
    <property type="nucleotide sequence ID" value="XM_033587894.1"/>
</dbReference>
<dbReference type="AlphaFoldDB" id="A0A6A5RFM9"/>
<evidence type="ECO:0000313" key="1">
    <source>
        <dbReference type="EMBL" id="KAF1927095.1"/>
    </source>
</evidence>
<evidence type="ECO:0000313" key="2">
    <source>
        <dbReference type="Proteomes" id="UP000800082"/>
    </source>
</evidence>
<name>A0A6A5RFM9_9PLEO</name>
<dbReference type="GeneID" id="54345541"/>
<dbReference type="EMBL" id="ML978973">
    <property type="protein sequence ID" value="KAF1927095.1"/>
    <property type="molecule type" value="Genomic_DNA"/>
</dbReference>
<accession>A0A6A5RFM9</accession>
<proteinExistence type="predicted"/>
<keyword evidence="2" id="KW-1185">Reference proteome</keyword>
<gene>
    <name evidence="1" type="ORF">M421DRAFT_181638</name>
</gene>
<dbReference type="Proteomes" id="UP000800082">
    <property type="component" value="Unassembled WGS sequence"/>
</dbReference>